<dbReference type="Proteomes" id="UP001349343">
    <property type="component" value="Segment"/>
</dbReference>
<evidence type="ECO:0000313" key="1">
    <source>
        <dbReference type="EMBL" id="WQJ52740.1"/>
    </source>
</evidence>
<evidence type="ECO:0008006" key="3">
    <source>
        <dbReference type="Google" id="ProtNLM"/>
    </source>
</evidence>
<sequence length="175" mass="21171">MEIDYIESLRKQKEDAWEMFNKAREDYNNAMCKKYKEKFEGKFIRWTDISDTDEYKYMYVINIWNSTDSDGNIKIPVLFFEGVYFSGYISEYIDSTWYSWDQCHQVKFQLHDFNDKTLEYKTGFSGKGSLMKIITEDEYKKAFTELHNKVFEEQMKFVYSLSNDEEEDVSKKEIN</sequence>
<keyword evidence="2" id="KW-1185">Reference proteome</keyword>
<name>A0ABZ0Z3R9_9CAUD</name>
<organism evidence="1 2">
    <name type="scientific">phage Lak_Megaphage_RVC_JS4_GC31</name>
    <dbReference type="NCBI Taxonomy" id="3109228"/>
    <lineage>
        <taxon>Viruses</taxon>
        <taxon>Duplodnaviria</taxon>
        <taxon>Heunggongvirae</taxon>
        <taxon>Uroviricota</taxon>
        <taxon>Caudoviricetes</taxon>
        <taxon>Caudoviricetes code 15 clade</taxon>
    </lineage>
</organism>
<accession>A0ABZ0Z3R9</accession>
<dbReference type="EMBL" id="OR769222">
    <property type="protein sequence ID" value="WQJ52740.1"/>
    <property type="molecule type" value="Genomic_DNA"/>
</dbReference>
<protein>
    <recommendedName>
        <fullName evidence="3">DUF4468 domain-containing protein</fullName>
    </recommendedName>
</protein>
<reference evidence="1 2" key="1">
    <citation type="submission" date="2023-11" db="EMBL/GenBank/DDBJ databases">
        <authorList>
            <person name="Cook R."/>
            <person name="Crisci M."/>
            <person name="Pye H."/>
            <person name="Adriaenssens E."/>
            <person name="Santini J."/>
        </authorList>
    </citation>
    <scope>NUCLEOTIDE SEQUENCE [LARGE SCALE GENOMIC DNA]</scope>
    <source>
        <strain evidence="1">Lak_Megaphage_RVC_JS4_GC31</strain>
    </source>
</reference>
<evidence type="ECO:0000313" key="2">
    <source>
        <dbReference type="Proteomes" id="UP001349343"/>
    </source>
</evidence>
<proteinExistence type="predicted"/>